<reference evidence="2" key="1">
    <citation type="submission" date="2013-04" db="EMBL/GenBank/DDBJ databases">
        <authorList>
            <person name="Qu J."/>
            <person name="Murali S.C."/>
            <person name="Bandaranaike D."/>
            <person name="Bellair M."/>
            <person name="Blankenburg K."/>
            <person name="Chao H."/>
            <person name="Dinh H."/>
            <person name="Doddapaneni H."/>
            <person name="Downs B."/>
            <person name="Dugan-Rocha S."/>
            <person name="Elkadiri S."/>
            <person name="Gnanaolivu R.D."/>
            <person name="Hernandez B."/>
            <person name="Javaid M."/>
            <person name="Jayaseelan J.C."/>
            <person name="Lee S."/>
            <person name="Li M."/>
            <person name="Ming W."/>
            <person name="Munidasa M."/>
            <person name="Muniz J."/>
            <person name="Nguyen L."/>
            <person name="Ongeri F."/>
            <person name="Osuji N."/>
            <person name="Pu L.-L."/>
            <person name="Puazo M."/>
            <person name="Qu C."/>
            <person name="Quiroz J."/>
            <person name="Raj R."/>
            <person name="Weissenberger G."/>
            <person name="Xin Y."/>
            <person name="Zou X."/>
            <person name="Han Y."/>
            <person name="Richards S."/>
            <person name="Worley K."/>
            <person name="Muzny D."/>
            <person name="Gibbs R."/>
        </authorList>
    </citation>
    <scope>NUCLEOTIDE SEQUENCE</scope>
    <source>
        <strain evidence="2">Sampled in the wild</strain>
    </source>
</reference>
<organism evidence="2 3">
    <name type="scientific">Ladona fulva</name>
    <name type="common">Scarce chaser dragonfly</name>
    <name type="synonym">Libellula fulva</name>
    <dbReference type="NCBI Taxonomy" id="123851"/>
    <lineage>
        <taxon>Eukaryota</taxon>
        <taxon>Metazoa</taxon>
        <taxon>Ecdysozoa</taxon>
        <taxon>Arthropoda</taxon>
        <taxon>Hexapoda</taxon>
        <taxon>Insecta</taxon>
        <taxon>Pterygota</taxon>
        <taxon>Palaeoptera</taxon>
        <taxon>Odonata</taxon>
        <taxon>Epiprocta</taxon>
        <taxon>Anisoptera</taxon>
        <taxon>Libelluloidea</taxon>
        <taxon>Libellulidae</taxon>
        <taxon>Ladona</taxon>
    </lineage>
</organism>
<feature type="region of interest" description="Disordered" evidence="1">
    <location>
        <begin position="1"/>
        <end position="24"/>
    </location>
</feature>
<evidence type="ECO:0000313" key="2">
    <source>
        <dbReference type="EMBL" id="KAG8229962.1"/>
    </source>
</evidence>
<proteinExistence type="predicted"/>
<dbReference type="EMBL" id="KZ308456">
    <property type="protein sequence ID" value="KAG8229962.1"/>
    <property type="molecule type" value="Genomic_DNA"/>
</dbReference>
<reference evidence="2" key="2">
    <citation type="submission" date="2017-10" db="EMBL/GenBank/DDBJ databases">
        <title>Ladona fulva Genome sequencing and assembly.</title>
        <authorList>
            <person name="Murali S."/>
            <person name="Richards S."/>
            <person name="Bandaranaike D."/>
            <person name="Bellair M."/>
            <person name="Blankenburg K."/>
            <person name="Chao H."/>
            <person name="Dinh H."/>
            <person name="Doddapaneni H."/>
            <person name="Dugan-Rocha S."/>
            <person name="Elkadiri S."/>
            <person name="Gnanaolivu R."/>
            <person name="Hernandez B."/>
            <person name="Skinner E."/>
            <person name="Javaid M."/>
            <person name="Lee S."/>
            <person name="Li M."/>
            <person name="Ming W."/>
            <person name="Munidasa M."/>
            <person name="Muniz J."/>
            <person name="Nguyen L."/>
            <person name="Hughes D."/>
            <person name="Osuji N."/>
            <person name="Pu L.-L."/>
            <person name="Puazo M."/>
            <person name="Qu C."/>
            <person name="Quiroz J."/>
            <person name="Raj R."/>
            <person name="Weissenberger G."/>
            <person name="Xin Y."/>
            <person name="Zou X."/>
            <person name="Han Y."/>
            <person name="Worley K."/>
            <person name="Muzny D."/>
            <person name="Gibbs R."/>
        </authorList>
    </citation>
    <scope>NUCLEOTIDE SEQUENCE</scope>
    <source>
        <strain evidence="2">Sampled in the wild</strain>
    </source>
</reference>
<keyword evidence="3" id="KW-1185">Reference proteome</keyword>
<comment type="caution">
    <text evidence="2">The sequence shown here is derived from an EMBL/GenBank/DDBJ whole genome shotgun (WGS) entry which is preliminary data.</text>
</comment>
<feature type="non-terminal residue" evidence="2">
    <location>
        <position position="1"/>
    </location>
</feature>
<sequence length="215" mass="21835">MRGRGGRGGRGSGRGARGAAAHMTSGATIIPKPLPSVVQKVISTSSNQNTAISPSLAEVTAATLMPPSNAASSACLVPVLKQLDINTSRTETVASVSAKEPVKVVMMPVQNSQHIPVSQGIVILPGTQIAKVESGTTAQRLASTSVPVSIAPKTTVATLPESKSTRLAMGSSPSVTTVVMSTHGAQPKVEVLQQPKVCLTNLGDIGGIVNNTNSV</sequence>
<dbReference type="AlphaFoldDB" id="A0A8K0K905"/>
<name>A0A8K0K905_LADFU</name>
<evidence type="ECO:0000313" key="3">
    <source>
        <dbReference type="Proteomes" id="UP000792457"/>
    </source>
</evidence>
<dbReference type="Proteomes" id="UP000792457">
    <property type="component" value="Unassembled WGS sequence"/>
</dbReference>
<evidence type="ECO:0000256" key="1">
    <source>
        <dbReference type="SAM" id="MobiDB-lite"/>
    </source>
</evidence>
<protein>
    <submittedName>
        <fullName evidence="2">Uncharacterized protein</fullName>
    </submittedName>
</protein>
<gene>
    <name evidence="2" type="ORF">J437_LFUL008535</name>
</gene>
<accession>A0A8K0K905</accession>